<sequence length="67" mass="7215">MGHKACTITVDGELDDRFHDAFTGFTTVVGDGKSELSGSVADQAELQGLLRRLYDLGLTVISFQVDP</sequence>
<dbReference type="EMBL" id="BAABKN010000039">
    <property type="protein sequence ID" value="GAA4759890.1"/>
    <property type="molecule type" value="Genomic_DNA"/>
</dbReference>
<comment type="caution">
    <text evidence="1">The sequence shown here is derived from an EMBL/GenBank/DDBJ whole genome shotgun (WGS) entry which is preliminary data.</text>
</comment>
<evidence type="ECO:0000313" key="1">
    <source>
        <dbReference type="EMBL" id="GAA4759890.1"/>
    </source>
</evidence>
<gene>
    <name evidence="1" type="ORF">GCM10023350_52620</name>
</gene>
<proteinExistence type="predicted"/>
<evidence type="ECO:0000313" key="2">
    <source>
        <dbReference type="Proteomes" id="UP001499882"/>
    </source>
</evidence>
<reference evidence="2" key="1">
    <citation type="journal article" date="2019" name="Int. J. Syst. Evol. Microbiol.">
        <title>The Global Catalogue of Microorganisms (GCM) 10K type strain sequencing project: providing services to taxonomists for standard genome sequencing and annotation.</title>
        <authorList>
            <consortium name="The Broad Institute Genomics Platform"/>
            <consortium name="The Broad Institute Genome Sequencing Center for Infectious Disease"/>
            <person name="Wu L."/>
            <person name="Ma J."/>
        </authorList>
    </citation>
    <scope>NUCLEOTIDE SEQUENCE [LARGE SCALE GENOMIC DNA]</scope>
    <source>
        <strain evidence="2">JCM 18532</strain>
    </source>
</reference>
<name>A0ABP8ZLS8_9ACTN</name>
<dbReference type="Proteomes" id="UP001499882">
    <property type="component" value="Unassembled WGS sequence"/>
</dbReference>
<organism evidence="1 2">
    <name type="scientific">Nocardioides endophyticus</name>
    <dbReference type="NCBI Taxonomy" id="1353775"/>
    <lineage>
        <taxon>Bacteria</taxon>
        <taxon>Bacillati</taxon>
        <taxon>Actinomycetota</taxon>
        <taxon>Actinomycetes</taxon>
        <taxon>Propionibacteriales</taxon>
        <taxon>Nocardioidaceae</taxon>
        <taxon>Nocardioides</taxon>
    </lineage>
</organism>
<keyword evidence="2" id="KW-1185">Reference proteome</keyword>
<protein>
    <submittedName>
        <fullName evidence="1">Uncharacterized protein</fullName>
    </submittedName>
</protein>
<accession>A0ABP8ZLS8</accession>
<dbReference type="RefSeq" id="WP_345530123.1">
    <property type="nucleotide sequence ID" value="NZ_BAABKN010000039.1"/>
</dbReference>